<evidence type="ECO:0000256" key="1">
    <source>
        <dbReference type="SAM" id="MobiDB-lite"/>
    </source>
</evidence>
<sequence length="106" mass="11995">MVRVLVEWKIKRSAAFLPSQAQKHTSLRFPAQMAALSTSQHFTTTSPAPHFGLSTCTTETGWRKRVKTMKCLTLHRLLHLTTPERGLHHSALARPQHSAQDVRVDE</sequence>
<organism evidence="2 3">
    <name type="scientific">Portunus trituberculatus</name>
    <name type="common">Swimming crab</name>
    <name type="synonym">Neptunus trituberculatus</name>
    <dbReference type="NCBI Taxonomy" id="210409"/>
    <lineage>
        <taxon>Eukaryota</taxon>
        <taxon>Metazoa</taxon>
        <taxon>Ecdysozoa</taxon>
        <taxon>Arthropoda</taxon>
        <taxon>Crustacea</taxon>
        <taxon>Multicrustacea</taxon>
        <taxon>Malacostraca</taxon>
        <taxon>Eumalacostraca</taxon>
        <taxon>Eucarida</taxon>
        <taxon>Decapoda</taxon>
        <taxon>Pleocyemata</taxon>
        <taxon>Brachyura</taxon>
        <taxon>Eubrachyura</taxon>
        <taxon>Portunoidea</taxon>
        <taxon>Portunidae</taxon>
        <taxon>Portuninae</taxon>
        <taxon>Portunus</taxon>
    </lineage>
</organism>
<proteinExistence type="predicted"/>
<evidence type="ECO:0000313" key="2">
    <source>
        <dbReference type="EMBL" id="MPC74722.1"/>
    </source>
</evidence>
<dbReference type="Proteomes" id="UP000324222">
    <property type="component" value="Unassembled WGS sequence"/>
</dbReference>
<feature type="region of interest" description="Disordered" evidence="1">
    <location>
        <begin position="85"/>
        <end position="106"/>
    </location>
</feature>
<protein>
    <submittedName>
        <fullName evidence="2">Uncharacterized protein</fullName>
    </submittedName>
</protein>
<reference evidence="2 3" key="1">
    <citation type="submission" date="2019-05" db="EMBL/GenBank/DDBJ databases">
        <title>Another draft genome of Portunus trituberculatus and its Hox gene families provides insights of decapod evolution.</title>
        <authorList>
            <person name="Jeong J.-H."/>
            <person name="Song I."/>
            <person name="Kim S."/>
            <person name="Choi T."/>
            <person name="Kim D."/>
            <person name="Ryu S."/>
            <person name="Kim W."/>
        </authorList>
    </citation>
    <scope>NUCLEOTIDE SEQUENCE [LARGE SCALE GENOMIC DNA]</scope>
    <source>
        <tissue evidence="2">Muscle</tissue>
    </source>
</reference>
<dbReference type="EMBL" id="VSRR010039578">
    <property type="protein sequence ID" value="MPC74722.1"/>
    <property type="molecule type" value="Genomic_DNA"/>
</dbReference>
<accession>A0A5B7HTQ5</accession>
<name>A0A5B7HTQ5_PORTR</name>
<dbReference type="AlphaFoldDB" id="A0A5B7HTQ5"/>
<gene>
    <name evidence="2" type="ORF">E2C01_069096</name>
</gene>
<comment type="caution">
    <text evidence="2">The sequence shown here is derived from an EMBL/GenBank/DDBJ whole genome shotgun (WGS) entry which is preliminary data.</text>
</comment>
<keyword evidence="3" id="KW-1185">Reference proteome</keyword>
<evidence type="ECO:0000313" key="3">
    <source>
        <dbReference type="Proteomes" id="UP000324222"/>
    </source>
</evidence>